<dbReference type="EMBL" id="JPEN01000042">
    <property type="protein sequence ID" value="KGM37621.1"/>
    <property type="molecule type" value="Genomic_DNA"/>
</dbReference>
<dbReference type="Proteomes" id="UP000030019">
    <property type="component" value="Unassembled WGS sequence"/>
</dbReference>
<dbReference type="GO" id="GO:0006508">
    <property type="term" value="P:proteolysis"/>
    <property type="evidence" value="ECO:0007669"/>
    <property type="project" value="UniProtKB-KW"/>
</dbReference>
<gene>
    <name evidence="4" type="ORF">SSIN_0562</name>
</gene>
<proteinExistence type="inferred from homology"/>
<keyword evidence="4" id="KW-0645">Protease</keyword>
<dbReference type="GO" id="GO:0004175">
    <property type="term" value="F:endopeptidase activity"/>
    <property type="evidence" value="ECO:0007669"/>
    <property type="project" value="UniProtKB-ARBA"/>
</dbReference>
<dbReference type="AlphaFoldDB" id="A0A0A0DFV0"/>
<evidence type="ECO:0000256" key="2">
    <source>
        <dbReference type="SAM" id="Phobius"/>
    </source>
</evidence>
<dbReference type="PANTHER" id="PTHR39430">
    <property type="entry name" value="MEMBRANE-ASSOCIATED PROTEASE-RELATED"/>
    <property type="match status" value="1"/>
</dbReference>
<dbReference type="GO" id="GO:0080120">
    <property type="term" value="P:CAAX-box protein maturation"/>
    <property type="evidence" value="ECO:0007669"/>
    <property type="project" value="UniProtKB-ARBA"/>
</dbReference>
<name>A0A0A0DFV0_9STRE</name>
<comment type="caution">
    <text evidence="4">The sequence shown here is derived from an EMBL/GenBank/DDBJ whole genome shotgun (WGS) entry which is preliminary data.</text>
</comment>
<sequence length="317" mass="34587">MFMFKSRMLENVKLSRYIPAIWLAVLLAIGFVYLGEIIAFAGMIPVGLIIGILLGLANPAADRTAVMEVVGHYGIFFQLGSFFFIGLVVFFWVKFGEKRPFSSLGFFKRGWLKELGRGFLIGAAQFSLVVALFLLTGTGSLEWSQLSLEPFLFILALIPFWILQGGAEELVTRGWLFPAVSAKSNIAIGILVSSALFGALHLFNPGVTVLSIVNIVLDGIFACFLMLKYDNMWVLAGMHGAWNFVQGNIYGIQVSGQGATASILSYSSQSSVDLLSGGAFGAEGSIFASIVLIGCIAYLYWSLKKENRLPQALMFKK</sequence>
<protein>
    <submittedName>
        <fullName evidence="4">CAAX amino terminal protease family</fullName>
    </submittedName>
</protein>
<feature type="transmembrane region" description="Helical" evidence="2">
    <location>
        <begin position="248"/>
        <end position="267"/>
    </location>
</feature>
<comment type="similarity">
    <text evidence="1">Belongs to the UPF0177 family.</text>
</comment>
<evidence type="ECO:0000256" key="1">
    <source>
        <dbReference type="ARBA" id="ARBA00009067"/>
    </source>
</evidence>
<dbReference type="PANTHER" id="PTHR39430:SF1">
    <property type="entry name" value="PROTEASE"/>
    <property type="match status" value="1"/>
</dbReference>
<keyword evidence="2" id="KW-0812">Transmembrane</keyword>
<feature type="domain" description="CAAX prenyl protease 2/Lysostaphin resistance protein A-like" evidence="3">
    <location>
        <begin position="152"/>
        <end position="245"/>
    </location>
</feature>
<feature type="transmembrane region" description="Helical" evidence="2">
    <location>
        <begin position="74"/>
        <end position="95"/>
    </location>
</feature>
<organism evidence="4 5">
    <name type="scientific">Streptococcus sinensis</name>
    <dbReference type="NCBI Taxonomy" id="176090"/>
    <lineage>
        <taxon>Bacteria</taxon>
        <taxon>Bacillati</taxon>
        <taxon>Bacillota</taxon>
        <taxon>Bacilli</taxon>
        <taxon>Lactobacillales</taxon>
        <taxon>Streptococcaceae</taxon>
        <taxon>Streptococcus</taxon>
    </lineage>
</organism>
<dbReference type="InterPro" id="IPR003675">
    <property type="entry name" value="Rce1/LyrA-like_dom"/>
</dbReference>
<feature type="transmembrane region" description="Helical" evidence="2">
    <location>
        <begin position="143"/>
        <end position="163"/>
    </location>
</feature>
<dbReference type="Pfam" id="PF02517">
    <property type="entry name" value="Rce1-like"/>
    <property type="match status" value="1"/>
</dbReference>
<evidence type="ECO:0000313" key="4">
    <source>
        <dbReference type="EMBL" id="KGM37621.1"/>
    </source>
</evidence>
<dbReference type="eggNOG" id="COG1266">
    <property type="taxonomic scope" value="Bacteria"/>
</dbReference>
<keyword evidence="4" id="KW-0378">Hydrolase</keyword>
<reference evidence="4 5" key="1">
    <citation type="submission" date="2014-06" db="EMBL/GenBank/DDBJ databases">
        <authorList>
            <person name="Teng J.L."/>
            <person name="Huang Y."/>
            <person name="Tse H."/>
            <person name="Lau S.K."/>
            <person name="Woo P.C."/>
        </authorList>
    </citation>
    <scope>NUCLEOTIDE SEQUENCE [LARGE SCALE GENOMIC DNA]</scope>
    <source>
        <strain evidence="4 5">HKU4</strain>
    </source>
</reference>
<evidence type="ECO:0000313" key="5">
    <source>
        <dbReference type="Proteomes" id="UP000030019"/>
    </source>
</evidence>
<feature type="transmembrane region" description="Helical" evidence="2">
    <location>
        <begin position="184"/>
        <end position="203"/>
    </location>
</feature>
<keyword evidence="2" id="KW-0472">Membrane</keyword>
<evidence type="ECO:0000259" key="3">
    <source>
        <dbReference type="Pfam" id="PF02517"/>
    </source>
</evidence>
<feature type="transmembrane region" description="Helical" evidence="2">
    <location>
        <begin position="279"/>
        <end position="301"/>
    </location>
</feature>
<dbReference type="STRING" id="176090.SSIN_0562"/>
<feature type="transmembrane region" description="Helical" evidence="2">
    <location>
        <begin position="21"/>
        <end position="54"/>
    </location>
</feature>
<keyword evidence="2" id="KW-1133">Transmembrane helix</keyword>
<feature type="transmembrane region" description="Helical" evidence="2">
    <location>
        <begin position="115"/>
        <end position="137"/>
    </location>
</feature>
<feature type="transmembrane region" description="Helical" evidence="2">
    <location>
        <begin position="209"/>
        <end position="227"/>
    </location>
</feature>
<dbReference type="PATRIC" id="fig|176090.4.peg.557"/>
<accession>A0A0A0DFV0</accession>
<keyword evidence="5" id="KW-1185">Reference proteome</keyword>